<feature type="chain" id="PRO_5014182640" description="TonB-dependent receptor" evidence="13">
    <location>
        <begin position="38"/>
        <end position="697"/>
    </location>
</feature>
<evidence type="ECO:0000256" key="13">
    <source>
        <dbReference type="SAM" id="SignalP"/>
    </source>
</evidence>
<dbReference type="GO" id="GO:0006826">
    <property type="term" value="P:iron ion transport"/>
    <property type="evidence" value="ECO:0007669"/>
    <property type="project" value="UniProtKB-KW"/>
</dbReference>
<evidence type="ECO:0000256" key="9">
    <source>
        <dbReference type="ARBA" id="ARBA00023136"/>
    </source>
</evidence>
<keyword evidence="4" id="KW-0410">Iron transport</keyword>
<evidence type="ECO:0000259" key="14">
    <source>
        <dbReference type="Pfam" id="PF00593"/>
    </source>
</evidence>
<evidence type="ECO:0000313" key="16">
    <source>
        <dbReference type="EMBL" id="AGV16670.1"/>
    </source>
</evidence>
<evidence type="ECO:0000259" key="15">
    <source>
        <dbReference type="Pfam" id="PF07715"/>
    </source>
</evidence>
<organism evidence="16 17">
    <name type="scientific">Vibrio alginolyticus (strain ATCC 17749 / DSM 2171 / NBRC 15630 / NCIMB 1903 / NCTC 12160 / XII-53)</name>
    <dbReference type="NCBI Taxonomy" id="1219076"/>
    <lineage>
        <taxon>Bacteria</taxon>
        <taxon>Pseudomonadati</taxon>
        <taxon>Pseudomonadota</taxon>
        <taxon>Gammaproteobacteria</taxon>
        <taxon>Vibrionales</taxon>
        <taxon>Vibrionaceae</taxon>
        <taxon>Vibrio</taxon>
    </lineage>
</organism>
<dbReference type="SUPFAM" id="SSF56935">
    <property type="entry name" value="Porins"/>
    <property type="match status" value="1"/>
</dbReference>
<accession>A0A2I3C5D3</accession>
<keyword evidence="7" id="KW-0406">Ion transport</keyword>
<dbReference type="PANTHER" id="PTHR32552">
    <property type="entry name" value="FERRICHROME IRON RECEPTOR-RELATED"/>
    <property type="match status" value="1"/>
</dbReference>
<dbReference type="AlphaFoldDB" id="A0A2I3C5D3"/>
<comment type="similarity">
    <text evidence="11 12">Belongs to the TonB-dependent receptor family.</text>
</comment>
<keyword evidence="2 11" id="KW-0813">Transport</keyword>
<dbReference type="Pfam" id="PF00593">
    <property type="entry name" value="TonB_dep_Rec_b-barrel"/>
    <property type="match status" value="1"/>
</dbReference>
<keyword evidence="13" id="KW-0732">Signal</keyword>
<dbReference type="HOGENOM" id="CLU_008287_15_2_6"/>
<dbReference type="InterPro" id="IPR012910">
    <property type="entry name" value="Plug_dom"/>
</dbReference>
<dbReference type="PROSITE" id="PS52016">
    <property type="entry name" value="TONB_DEPENDENT_REC_3"/>
    <property type="match status" value="1"/>
</dbReference>
<dbReference type="Pfam" id="PF07715">
    <property type="entry name" value="Plug"/>
    <property type="match status" value="1"/>
</dbReference>
<sequence>MKPMDLNSGITITNTGKTKLAMLIGVICLGASTTLSAEQVDNSNTKKGQETLTTLETIVVLGEKLGGTLAENTSSVTVFTDEADNGEDQTYYDLLDRVPNVLNAPSGIPHIRGVDGRGPGEGFLSFMTGATPRVNTTVDGVSESWTGEAFGKAGLWDTEQVEIYKGPQSTNQGRNSIGGAVVIKTKDPTFHFESKVRGGYENEDDKYHLAGVVSAPIVSEKLAFRLAAEGTKGNTPIDYSLPDNDQYPWDPSEVESYNVRGKLLFKPMSNDKLTLKLTLASRNEEGQYTNLVSEKGKFEYIDENGTRRQTTESWNANFDINYLINDELTLDVLLARRDYNTKFKAYPRTDWWGDVDEKNYTAEAKLSYNSLDDKYNAIVGVSSFYKDQDTQTDSMKRKDKVLTNSIYFDSKVQLNNRWGLLLGARYEKDELKRDFDHARFPLDFNADESNGILLPKVGVTLNVSDNSMLGLTARKGYNAGGLGYNEYQQQVFVFEQEEVWTYELSSRSTFLENRLGLTANVFYNDYENYQTVVYGDSGNRFDNYIANIPKGKTYGTEVETNYWFDSGLDVFAFVGLLKTEITEGPSGTVENLNGNEFSYAPEVSAGLGFTQQLDSGIFFGARVNHVTDYFTDLANTRSTSAGDYTILNLNAGYAMNDLTIRAYIKNATDEDYVLRHKNDLIEMGGPRTFGLVADYQF</sequence>
<protein>
    <recommendedName>
        <fullName evidence="18">TonB-dependent receptor</fullName>
    </recommendedName>
</protein>
<feature type="domain" description="TonB-dependent receptor plug" evidence="15">
    <location>
        <begin position="70"/>
        <end position="180"/>
    </location>
</feature>
<evidence type="ECO:0000256" key="3">
    <source>
        <dbReference type="ARBA" id="ARBA00022452"/>
    </source>
</evidence>
<evidence type="ECO:0000256" key="10">
    <source>
        <dbReference type="ARBA" id="ARBA00023237"/>
    </source>
</evidence>
<dbReference type="GO" id="GO:0009279">
    <property type="term" value="C:cell outer membrane"/>
    <property type="evidence" value="ECO:0007669"/>
    <property type="project" value="UniProtKB-SubCell"/>
</dbReference>
<proteinExistence type="inferred from homology"/>
<keyword evidence="6" id="KW-0408">Iron</keyword>
<keyword evidence="8 12" id="KW-0798">TonB box</keyword>
<evidence type="ECO:0000256" key="2">
    <source>
        <dbReference type="ARBA" id="ARBA00022448"/>
    </source>
</evidence>
<keyword evidence="3 11" id="KW-1134">Transmembrane beta strand</keyword>
<dbReference type="SMR" id="A0A2I3C5D3"/>
<feature type="signal peptide" evidence="13">
    <location>
        <begin position="1"/>
        <end position="37"/>
    </location>
</feature>
<evidence type="ECO:0000256" key="12">
    <source>
        <dbReference type="RuleBase" id="RU003357"/>
    </source>
</evidence>
<feature type="domain" description="TonB-dependent receptor-like beta-barrel" evidence="14">
    <location>
        <begin position="241"/>
        <end position="666"/>
    </location>
</feature>
<evidence type="ECO:0000256" key="7">
    <source>
        <dbReference type="ARBA" id="ARBA00023065"/>
    </source>
</evidence>
<evidence type="ECO:0000256" key="6">
    <source>
        <dbReference type="ARBA" id="ARBA00023004"/>
    </source>
</evidence>
<reference evidence="16 17" key="1">
    <citation type="journal article" date="2015" name="Genome Announc.">
        <title>Complete genome sequence of Vibrio alginolyticus ATCC 17749.</title>
        <authorList>
            <person name="Liu X.F."/>
            <person name="Cao Y."/>
            <person name="Zhang H.L."/>
            <person name="Chen Y.J."/>
            <person name="Hu C.J."/>
        </authorList>
    </citation>
    <scope>NUCLEOTIDE SEQUENCE [LARGE SCALE GENOMIC DNA]</scope>
    <source>
        <strain evidence="17">ATCC 17749 / DSM 2171 / NBRC 15630 / NCIMB 1903 / NCTC 12160 / XII-53</strain>
    </source>
</reference>
<keyword evidence="9 11" id="KW-0472">Membrane</keyword>
<dbReference type="InterPro" id="IPR000531">
    <property type="entry name" value="Beta-barrel_TonB"/>
</dbReference>
<dbReference type="InterPro" id="IPR036942">
    <property type="entry name" value="Beta-barrel_TonB_sf"/>
</dbReference>
<dbReference type="InterPro" id="IPR039426">
    <property type="entry name" value="TonB-dep_rcpt-like"/>
</dbReference>
<evidence type="ECO:0008006" key="18">
    <source>
        <dbReference type="Google" id="ProtNLM"/>
    </source>
</evidence>
<dbReference type="Gene3D" id="2.40.170.20">
    <property type="entry name" value="TonB-dependent receptor, beta-barrel domain"/>
    <property type="match status" value="1"/>
</dbReference>
<dbReference type="Proteomes" id="UP000016714">
    <property type="component" value="Chromosome 1"/>
</dbReference>
<dbReference type="EMBL" id="CP006718">
    <property type="protein sequence ID" value="AGV16670.1"/>
    <property type="molecule type" value="Genomic_DNA"/>
</dbReference>
<evidence type="ECO:0000256" key="1">
    <source>
        <dbReference type="ARBA" id="ARBA00004571"/>
    </source>
</evidence>
<dbReference type="PANTHER" id="PTHR32552:SF81">
    <property type="entry name" value="TONB-DEPENDENT OUTER MEMBRANE RECEPTOR"/>
    <property type="match status" value="1"/>
</dbReference>
<evidence type="ECO:0000256" key="8">
    <source>
        <dbReference type="ARBA" id="ARBA00023077"/>
    </source>
</evidence>
<dbReference type="RefSeq" id="WP_017634328.1">
    <property type="nucleotide sequence ID" value="NC_022349.1"/>
</dbReference>
<comment type="subcellular location">
    <subcellularLocation>
        <location evidence="1 11">Cell outer membrane</location>
        <topology evidence="1 11">Multi-pass membrane protein</topology>
    </subcellularLocation>
</comment>
<name>A0A2I3C5D3_VIBAX</name>
<dbReference type="KEGG" id="vag:N646_0837"/>
<evidence type="ECO:0000256" key="4">
    <source>
        <dbReference type="ARBA" id="ARBA00022496"/>
    </source>
</evidence>
<keyword evidence="5 11" id="KW-0812">Transmembrane</keyword>
<keyword evidence="10 11" id="KW-0998">Cell outer membrane</keyword>
<evidence type="ECO:0000313" key="17">
    <source>
        <dbReference type="Proteomes" id="UP000016714"/>
    </source>
</evidence>
<gene>
    <name evidence="16" type="ORF">N646_0837</name>
</gene>
<evidence type="ECO:0000256" key="11">
    <source>
        <dbReference type="PROSITE-ProRule" id="PRU01360"/>
    </source>
</evidence>
<evidence type="ECO:0000256" key="5">
    <source>
        <dbReference type="ARBA" id="ARBA00022692"/>
    </source>
</evidence>